<reference evidence="2 3" key="1">
    <citation type="submission" date="2019-05" db="EMBL/GenBank/DDBJ databases">
        <title>Another draft genome of Portunus trituberculatus and its Hox gene families provides insights of decapod evolution.</title>
        <authorList>
            <person name="Jeong J.-H."/>
            <person name="Song I."/>
            <person name="Kim S."/>
            <person name="Choi T."/>
            <person name="Kim D."/>
            <person name="Ryu S."/>
            <person name="Kim W."/>
        </authorList>
    </citation>
    <scope>NUCLEOTIDE SEQUENCE [LARGE SCALE GENOMIC DNA]</scope>
    <source>
        <tissue evidence="2">Muscle</tissue>
    </source>
</reference>
<sequence>MIVTEKPTSSVAIGKARQGKASTSPPGNSQVFECLLKLCPAPPRCFVPGCVPGIHRYTDTHCDAPSSSWETNAM</sequence>
<dbReference type="EMBL" id="VSRR010005988">
    <property type="protein sequence ID" value="MPC43779.1"/>
    <property type="molecule type" value="Genomic_DNA"/>
</dbReference>
<organism evidence="2 3">
    <name type="scientific">Portunus trituberculatus</name>
    <name type="common">Swimming crab</name>
    <name type="synonym">Neptunus trituberculatus</name>
    <dbReference type="NCBI Taxonomy" id="210409"/>
    <lineage>
        <taxon>Eukaryota</taxon>
        <taxon>Metazoa</taxon>
        <taxon>Ecdysozoa</taxon>
        <taxon>Arthropoda</taxon>
        <taxon>Crustacea</taxon>
        <taxon>Multicrustacea</taxon>
        <taxon>Malacostraca</taxon>
        <taxon>Eumalacostraca</taxon>
        <taxon>Eucarida</taxon>
        <taxon>Decapoda</taxon>
        <taxon>Pleocyemata</taxon>
        <taxon>Brachyura</taxon>
        <taxon>Eubrachyura</taxon>
        <taxon>Portunoidea</taxon>
        <taxon>Portunidae</taxon>
        <taxon>Portuninae</taxon>
        <taxon>Portunus</taxon>
    </lineage>
</organism>
<feature type="region of interest" description="Disordered" evidence="1">
    <location>
        <begin position="1"/>
        <end position="27"/>
    </location>
</feature>
<proteinExistence type="predicted"/>
<evidence type="ECO:0000256" key="1">
    <source>
        <dbReference type="SAM" id="MobiDB-lite"/>
    </source>
</evidence>
<gene>
    <name evidence="2" type="ORF">E2C01_037431</name>
</gene>
<name>A0A5B7FEY2_PORTR</name>
<accession>A0A5B7FEY2</accession>
<comment type="caution">
    <text evidence="2">The sequence shown here is derived from an EMBL/GenBank/DDBJ whole genome shotgun (WGS) entry which is preliminary data.</text>
</comment>
<keyword evidence="3" id="KW-1185">Reference proteome</keyword>
<feature type="compositionally biased region" description="Polar residues" evidence="1">
    <location>
        <begin position="1"/>
        <end position="11"/>
    </location>
</feature>
<evidence type="ECO:0000313" key="2">
    <source>
        <dbReference type="EMBL" id="MPC43779.1"/>
    </source>
</evidence>
<evidence type="ECO:0000313" key="3">
    <source>
        <dbReference type="Proteomes" id="UP000324222"/>
    </source>
</evidence>
<dbReference type="Proteomes" id="UP000324222">
    <property type="component" value="Unassembled WGS sequence"/>
</dbReference>
<dbReference type="AlphaFoldDB" id="A0A5B7FEY2"/>
<protein>
    <submittedName>
        <fullName evidence="2">Uncharacterized protein</fullName>
    </submittedName>
</protein>